<feature type="domain" description="Ketosynthase family 3 (KS3)" evidence="8">
    <location>
        <begin position="1743"/>
        <end position="2164"/>
    </location>
</feature>
<dbReference type="SMART" id="SM00825">
    <property type="entry name" value="PKS_KS"/>
    <property type="match status" value="2"/>
</dbReference>
<feature type="region of interest" description="C-terminal hotdog fold" evidence="6">
    <location>
        <begin position="884"/>
        <end position="1031"/>
    </location>
</feature>
<keyword evidence="5" id="KW-0808">Transferase</keyword>
<dbReference type="InterPro" id="IPR057326">
    <property type="entry name" value="KR_dom"/>
</dbReference>
<dbReference type="InterPro" id="IPR013968">
    <property type="entry name" value="PKS_KR"/>
</dbReference>
<reference evidence="10" key="2">
    <citation type="submission" date="2011-01" db="EMBL/GenBank/DDBJ databases">
        <title>The Non-contiguous Finished genome of Clostridium papyrosolvens.</title>
        <authorList>
            <person name="Lucas S."/>
            <person name="Copeland A."/>
            <person name="Lapidus A."/>
            <person name="Cheng J.-F."/>
            <person name="Goodwin L."/>
            <person name="Pitluck S."/>
            <person name="Misra M."/>
            <person name="Chertkov O."/>
            <person name="Detter J.C."/>
            <person name="Han C."/>
            <person name="Tapia R."/>
            <person name="Land M."/>
            <person name="Hauser L."/>
            <person name="Kyrpides N."/>
            <person name="Ivanova N."/>
            <person name="Pagani I."/>
            <person name="Mouttaki H."/>
            <person name="He Z."/>
            <person name="Zhou J."/>
            <person name="Hemme C.L."/>
            <person name="Woyke T."/>
        </authorList>
    </citation>
    <scope>NUCLEOTIDE SEQUENCE [LARGE SCALE GENOMIC DNA]</scope>
    <source>
        <strain evidence="10">DSM 2782</strain>
    </source>
</reference>
<dbReference type="InterPro" id="IPR020841">
    <property type="entry name" value="PKS_Beta-ketoAc_synthase_dom"/>
</dbReference>
<dbReference type="Pfam" id="PF22621">
    <property type="entry name" value="CurL-like_PKS_C"/>
    <property type="match status" value="1"/>
</dbReference>
<dbReference type="InterPro" id="IPR014030">
    <property type="entry name" value="Ketoacyl_synth_N"/>
</dbReference>
<dbReference type="SMART" id="SM00826">
    <property type="entry name" value="PKS_DH"/>
    <property type="match status" value="1"/>
</dbReference>
<dbReference type="Pfam" id="PF21089">
    <property type="entry name" value="PKS_DH_N"/>
    <property type="match status" value="1"/>
</dbReference>
<dbReference type="Gene3D" id="3.40.47.10">
    <property type="match status" value="2"/>
</dbReference>
<dbReference type="InterPro" id="IPR020806">
    <property type="entry name" value="PKS_PP-bd"/>
</dbReference>
<dbReference type="Pfam" id="PF14765">
    <property type="entry name" value="PS-DH"/>
    <property type="match status" value="1"/>
</dbReference>
<dbReference type="PANTHER" id="PTHR43775">
    <property type="entry name" value="FATTY ACID SYNTHASE"/>
    <property type="match status" value="1"/>
</dbReference>
<dbReference type="InterPro" id="IPR049551">
    <property type="entry name" value="PKS_DH_C"/>
</dbReference>
<evidence type="ECO:0000256" key="4">
    <source>
        <dbReference type="ARBA" id="ARBA00022553"/>
    </source>
</evidence>
<evidence type="ECO:0000256" key="6">
    <source>
        <dbReference type="PROSITE-ProRule" id="PRU01363"/>
    </source>
</evidence>
<dbReference type="STRING" id="588581.Cpap_2598"/>
<dbReference type="PANTHER" id="PTHR43775:SF37">
    <property type="entry name" value="SI:DKEY-61P9.11"/>
    <property type="match status" value="1"/>
</dbReference>
<dbReference type="EMBL" id="ACXX02000004">
    <property type="protein sequence ID" value="EGD48445.1"/>
    <property type="molecule type" value="Genomic_DNA"/>
</dbReference>
<dbReference type="InterPro" id="IPR049552">
    <property type="entry name" value="PKS_DH_N"/>
</dbReference>
<dbReference type="Pfam" id="PF16197">
    <property type="entry name" value="KAsynt_C_assoc"/>
    <property type="match status" value="1"/>
</dbReference>
<dbReference type="PROSITE" id="PS50075">
    <property type="entry name" value="CARRIER"/>
    <property type="match status" value="3"/>
</dbReference>
<dbReference type="SUPFAM" id="SSF53901">
    <property type="entry name" value="Thiolase-like"/>
    <property type="match status" value="2"/>
</dbReference>
<dbReference type="UniPathway" id="UPA01003"/>
<dbReference type="GO" id="GO:0004315">
    <property type="term" value="F:3-oxoacyl-[acyl-carrier-protein] synthase activity"/>
    <property type="evidence" value="ECO:0007669"/>
    <property type="project" value="InterPro"/>
</dbReference>
<feature type="region of interest" description="N-terminal hotdog fold" evidence="6">
    <location>
        <begin position="746"/>
        <end position="870"/>
    </location>
</feature>
<dbReference type="InterPro" id="IPR032821">
    <property type="entry name" value="PKS_assoc"/>
</dbReference>
<dbReference type="InterPro" id="IPR016039">
    <property type="entry name" value="Thiolase-like"/>
</dbReference>
<dbReference type="SMART" id="SM00823">
    <property type="entry name" value="PKS_PP"/>
    <property type="match status" value="3"/>
</dbReference>
<dbReference type="Gene3D" id="1.10.1200.10">
    <property type="entry name" value="ACP-like"/>
    <property type="match status" value="3"/>
</dbReference>
<dbReference type="Gene3D" id="3.10.129.110">
    <property type="entry name" value="Polyketide synthase dehydratase"/>
    <property type="match status" value="1"/>
</dbReference>
<dbReference type="InterPro" id="IPR049490">
    <property type="entry name" value="C883_1060-like_KR_N"/>
</dbReference>
<dbReference type="InterPro" id="IPR018201">
    <property type="entry name" value="Ketoacyl_synth_AS"/>
</dbReference>
<dbReference type="SMART" id="SM01294">
    <property type="entry name" value="PKS_PP_betabranch"/>
    <property type="match status" value="3"/>
</dbReference>
<dbReference type="InterPro" id="IPR036736">
    <property type="entry name" value="ACP-like_sf"/>
</dbReference>
<feature type="domain" description="Carrier" evidence="7">
    <location>
        <begin position="2800"/>
        <end position="2874"/>
    </location>
</feature>
<evidence type="ECO:0000256" key="2">
    <source>
        <dbReference type="ARBA" id="ARBA00004789"/>
    </source>
</evidence>
<reference evidence="10" key="1">
    <citation type="submission" date="2009-07" db="EMBL/GenBank/DDBJ databases">
        <authorList>
            <consortium name="US DOE Joint Genome Institute (JGI-PGF)"/>
            <person name="Lucas S."/>
            <person name="Copeland A."/>
            <person name="Lapidus A."/>
            <person name="Glavina del Rio T."/>
            <person name="Tice H."/>
            <person name="Bruce D."/>
            <person name="Goodwin L."/>
            <person name="Pitluck S."/>
            <person name="Larimer F."/>
            <person name="Land M.L."/>
            <person name="Mouttaki H."/>
            <person name="He Z."/>
            <person name="Zhou J."/>
            <person name="Hemme C.L."/>
        </authorList>
    </citation>
    <scope>NUCLEOTIDE SEQUENCE</scope>
    <source>
        <strain evidence="10">DSM 2782</strain>
    </source>
</reference>
<keyword evidence="4" id="KW-0597">Phosphoprotein</keyword>
<keyword evidence="3" id="KW-0596">Phosphopantetheine</keyword>
<evidence type="ECO:0000256" key="1">
    <source>
        <dbReference type="ARBA" id="ARBA00003299"/>
    </source>
</evidence>
<evidence type="ECO:0000259" key="7">
    <source>
        <dbReference type="PROSITE" id="PS50075"/>
    </source>
</evidence>
<feature type="domain" description="Carrier" evidence="7">
    <location>
        <begin position="1518"/>
        <end position="1595"/>
    </location>
</feature>
<dbReference type="InterPro" id="IPR014031">
    <property type="entry name" value="Ketoacyl_synth_C"/>
</dbReference>
<dbReference type="eggNOG" id="COG3321">
    <property type="taxonomic scope" value="Bacteria"/>
</dbReference>
<dbReference type="GO" id="GO:0031177">
    <property type="term" value="F:phosphopantetheine binding"/>
    <property type="evidence" value="ECO:0007669"/>
    <property type="project" value="InterPro"/>
</dbReference>
<dbReference type="InterPro" id="IPR020807">
    <property type="entry name" value="PKS_DH"/>
</dbReference>
<evidence type="ECO:0000259" key="9">
    <source>
        <dbReference type="PROSITE" id="PS52019"/>
    </source>
</evidence>
<organism evidence="10 11">
    <name type="scientific">Ruminiclostridium papyrosolvens DSM 2782</name>
    <dbReference type="NCBI Taxonomy" id="588581"/>
    <lineage>
        <taxon>Bacteria</taxon>
        <taxon>Bacillati</taxon>
        <taxon>Bacillota</taxon>
        <taxon>Clostridia</taxon>
        <taxon>Eubacteriales</taxon>
        <taxon>Oscillospiraceae</taxon>
        <taxon>Ruminiclostridium</taxon>
    </lineage>
</organism>
<dbReference type="InterPro" id="IPR006162">
    <property type="entry name" value="Ppantetheine_attach_site"/>
</dbReference>
<dbReference type="InterPro" id="IPR036291">
    <property type="entry name" value="NAD(P)-bd_dom_sf"/>
</dbReference>
<dbReference type="Gene3D" id="3.40.50.720">
    <property type="entry name" value="NAD(P)-binding Rossmann-like Domain"/>
    <property type="match status" value="2"/>
</dbReference>
<dbReference type="SMART" id="SM00822">
    <property type="entry name" value="PKS_KR"/>
    <property type="match status" value="2"/>
</dbReference>
<dbReference type="Gene3D" id="3.30.70.3290">
    <property type="match status" value="1"/>
</dbReference>
<dbReference type="OrthoDB" id="9765680at2"/>
<dbReference type="PROSITE" id="PS00012">
    <property type="entry name" value="PHOSPHOPANTETHEINE"/>
    <property type="match status" value="1"/>
</dbReference>
<evidence type="ECO:0000313" key="10">
    <source>
        <dbReference type="EMBL" id="EGD48445.1"/>
    </source>
</evidence>
<feature type="domain" description="Carrier" evidence="7">
    <location>
        <begin position="1624"/>
        <end position="1702"/>
    </location>
</feature>
<accession>F1TBP1</accession>
<dbReference type="InterPro" id="IPR049900">
    <property type="entry name" value="PKS_mFAS_DH"/>
</dbReference>
<comment type="pathway">
    <text evidence="2">Antibiotic biosynthesis; bacillaene biosynthesis.</text>
</comment>
<dbReference type="Proteomes" id="UP000003860">
    <property type="component" value="Unassembled WGS sequence"/>
</dbReference>
<name>F1TBP1_9FIRM</name>
<dbReference type="Pfam" id="PF21394">
    <property type="entry name" value="Beta-ketacyl_N"/>
    <property type="match status" value="1"/>
</dbReference>
<dbReference type="Pfam" id="PF02801">
    <property type="entry name" value="Ketoacyl-synt_C"/>
    <property type="match status" value="2"/>
</dbReference>
<dbReference type="Gene3D" id="1.10.1240.100">
    <property type="match status" value="2"/>
</dbReference>
<feature type="active site" description="Proton acceptor; for dehydratase activity" evidence="6">
    <location>
        <position position="779"/>
    </location>
</feature>
<dbReference type="GO" id="GO:0006633">
    <property type="term" value="P:fatty acid biosynthetic process"/>
    <property type="evidence" value="ECO:0007669"/>
    <property type="project" value="InterPro"/>
</dbReference>
<feature type="active site" description="Proton donor; for dehydratase activity" evidence="6">
    <location>
        <position position="945"/>
    </location>
</feature>
<gene>
    <name evidence="10" type="ORF">Cpap_2598</name>
</gene>
<dbReference type="PROSITE" id="PS52004">
    <property type="entry name" value="KS3_2"/>
    <property type="match status" value="2"/>
</dbReference>
<dbReference type="SUPFAM" id="SSF51735">
    <property type="entry name" value="NAD(P)-binding Rossmann-fold domains"/>
    <property type="match status" value="2"/>
</dbReference>
<proteinExistence type="predicted"/>
<dbReference type="FunFam" id="3.40.47.10:FF:000019">
    <property type="entry name" value="Polyketide synthase type I"/>
    <property type="match status" value="2"/>
</dbReference>
<dbReference type="Pfam" id="PF00109">
    <property type="entry name" value="ketoacyl-synt"/>
    <property type="match status" value="2"/>
</dbReference>
<dbReference type="Pfam" id="PF08659">
    <property type="entry name" value="KR"/>
    <property type="match status" value="2"/>
</dbReference>
<evidence type="ECO:0000256" key="5">
    <source>
        <dbReference type="ARBA" id="ARBA00022679"/>
    </source>
</evidence>
<dbReference type="CDD" id="cd00833">
    <property type="entry name" value="PKS"/>
    <property type="match status" value="2"/>
</dbReference>
<dbReference type="PROSITE" id="PS00606">
    <property type="entry name" value="KS3_1"/>
    <property type="match status" value="1"/>
</dbReference>
<dbReference type="InterPro" id="IPR042104">
    <property type="entry name" value="PKS_dehydratase_sf"/>
</dbReference>
<protein>
    <submittedName>
        <fullName evidence="10">Beta-ketoacyl synthase</fullName>
    </submittedName>
</protein>
<sequence>MRGNFNKGDIAIIGMSGIFPKARNLEEYWTNLEQGLDCISKIPQERWDVEKYYSDNKEESNKTYSCWGGIIENSYEFDPMFFNIAPKEAPFIDPQQRKALEVAYETIENAGYSPTGLENSDTGVYLGVMGRGYFDKVLTSKTNLEGHMFTSSLLGFIPNRISFHLNLKGPSIAIDTLCSSSLVAIHEACKSILNDECSMALAGGVYIHFSAQHYMLLSKMNVLSKEGRCKTFDENANGIVSGEGIGMLLLKPVEKAIEDKDNIHAVIKGAVINNDGRSSRFTTTNAEAQVDMISKIFEKTNINPESISYIETHGTGTTIGDPTEIMALKKSYTKYTDKKGFCAIGSVKSNIGHLEPAAGAAGLIKTVMALKNGKIPPTLHINKVNHFIDIVDSPFIINDTLTQWNVKGVKRAGVSAFGMGGTNAHIILQEAPNVEKVTSEGKPNIFCFSAKTQKALKMLSERFITYLSEKEAVFNEVCFTSNISKTAFRYRAAFVVDSSVQLHDKLIEASESFTEGLITNSSADYFINNSRVDKKKIVFDLSGQIREEYIDDSVKNIHIIKEEVVSCLSIIKDKSLQNISFEDSSSLEQLLCKYLYFRILMKLGVIPSTIIYCDQKDLYVASVLLGISSFEDTVENIIDKKEISFDKTLKASKERLFDLCKADQREEAKCKNDFIITVPSDELYKSSSCFYSSLAFLYVNGIDFNWTNLYMNENIYKTELPTYPFERNTYRLDSEEKQQEQIEEPTGVLSELKELYKSFDCGIYSINFNEKDITFYTDHKVQENAVLPAAAYLDAVYRAGQKFYNNCVKEINDFVVYKPLIVKAKTQLHIRLDKSGNTTNFSIYSCVADCESHQWQEHAKGKLKTVTDRDSIDNALEALKLNTAGALNIESFYNYFSYTGINYGTNFKLLNSVKRNDTAAWSQFNLNNLDKKVREAFGLHPSALDAAFQTAVSLIYDRVDNQGEPFLPFYIKNLTIFQNEINKSQYQVIANGQLNDEGSFKSNISILSESGAELVQVNGFCLKRSTVKTVNKDSDSYPLGLLENLEVPSWVIKDKDFVKEEKLEGRYLLFDAGDEFSTKLKELFAENQIEFIRVLKGGSFQKISEVEYTVRPGEQEDIRQLFTYTTRDFSKHNGILYLWMLEQRLKITCENIDSILKEDIFAIFILLKNIASIATGKIEKFIVVTEEAWKIDEQDAVRPECSLIWGLMKVVRKEFLSMNSMVVDINKNNIEASALNIYKELSCKALAPEVAYRNCQRFEFSLKKADKCEFNQSRKLKSEGTYLITGGAGGIGLSLAENIAISLKANIVLLGRRNFSELSKEQQERIQGLRSQGNKIDYVVGDVRDYDSMRNAVNSIKQKYNTIDGIFNTAGEIRDSLLKNKSIEDFNAVLAAKVKGTVILQELFKEEKIDFIMLFSSISSMEGILGQCDYAAANAFMDGMAESLTYGIHCLSINWSYWNAGMGAGYENIALKRGYRVLKPKEAAAAALHLATLNIRRAVLADKVKDEEPIVDTEMSVQKAEDLEGYLITKLSELLELPLEYLDTITSFTDLGMDSLLAVKFIEIINTELETELDATEIFDYQNVTKLAGYIAEKSSAQQVITAELKIKNTSELTYVPEDNTVQESISFKVYSFLKAKLSETLEIQEDFIDDYTSFMELGMDSILSAKFVEDIVSVLNIDIDPTTVFDYPNLEQLSKYIIEEFKDEVLKLDYLTCKTHQEALECSAQEVASALITGDNTSEVNEQDIAIIGMACRFPKARNIEEFWNNLANGISVSENYPEDRIDDSLEVYRSNDFKDRANSLYGSYLDEIDKFDSLFFEISPKEAELMDPQQRVLLEVVWKAFEHAALSKNTLSGSDTGVFVGACITEYMKYIKEYEALMGTGNELSILSNRISYIYNLKGPSLTVDTACSSSLVALDLACENILAGKCSMAVAAGINLILTPTFSIVFEKAGMLSKDGRCKTFDEGANGYLRGEGAGAVLLKPLKAALEDKDNILAVIKGTSINQDGHSNGLTAPNAQSQTEVILSAWEKGNIDPRTISMVEAHGTGTALGDPIEVKALTKAFRNFTKDNSFCAIGSVKTNIGHLEPAAGISGIIKTVLALNKKQIPPICNFNKLNSLINLVESPFYISDKLIPWKKEGDISRRAVVSSFGFGGTNAHVVLEEAPDKIKDTENGCIAHVIPFSAKNTDALTTSLQALKKYLSVNTSISLKDLSYTLFAGRDHYPYRISYIVEDINSLIEKIDATINNSLYINSIKPVSKDYNRRNIKSVFDLSRLASLYEGGSNIDWNEYFKNQCAYKIPLPEYPLVRKSYWATTKAVQEKRYTFIKKYLKEKPLIPVENEENAIYILVDENNDVIERLRTEFEALRITFVLVGLHNIGSVLSKSNADSFASIKIICSSIFDNHGNSEDYTYKSVLTLFNITRYLYDNNINKNIELINVSRHQEESRSADIAAGAAASAFCRIIPYEFPAYKSKSIILGRNYNIVDLIKEVIEADQTECVYLKDDRRFVEEYRKINLSDEGENVIGESSPTVIVTGGLSGAGFEICKQLINNKKARLVITGRTELEARKADNISEKLANLNELRVLSPDVSYIKADVSDFCEMKRVFEYTSLKYGEINGVIHCAGIIDSEHISIRSKSEESIKKVLLPKINGTLNIGNLAVGHKVKKVILFSSLAALAGFTGVGFSDYAAANGFLDAYSEYMSEKSDCKVISVNWPVWSETGMSNRGLTTKEGYSIKAENAVRAFEEIFESGFKGNIAIAGTETEKLISQLNDKKAIKPAEEKKQVKVRVKSPTSDADAAPKKLIKELLMDLLKLSEEDIDYDVDFSEYGIDSISLADMLGGIEKYYGKHFEPSIIIEYPNINQLGKYLGENFSVEEKLQVDKSDLSTLVRTEVLKMLYEGKLTVDEVLEYMMDKETAGNY</sequence>
<dbReference type="InterPro" id="IPR009081">
    <property type="entry name" value="PP-bd_ACP"/>
</dbReference>
<comment type="caution">
    <text evidence="10">The sequence shown here is derived from an EMBL/GenBank/DDBJ whole genome shotgun (WGS) entry which is preliminary data.</text>
</comment>
<evidence type="ECO:0000259" key="8">
    <source>
        <dbReference type="PROSITE" id="PS52004"/>
    </source>
</evidence>
<feature type="domain" description="Ketosynthase family 3 (KS3)" evidence="8">
    <location>
        <begin position="7"/>
        <end position="430"/>
    </location>
</feature>
<dbReference type="Pfam" id="PF00550">
    <property type="entry name" value="PP-binding"/>
    <property type="match status" value="3"/>
</dbReference>
<dbReference type="RefSeq" id="WP_004618608.1">
    <property type="nucleotide sequence ID" value="NZ_ACXX02000004.1"/>
</dbReference>
<dbReference type="InterPro" id="IPR050091">
    <property type="entry name" value="PKS_NRPS_Biosynth_Enz"/>
</dbReference>
<feature type="domain" description="PKS/mFAS DH" evidence="9">
    <location>
        <begin position="746"/>
        <end position="1031"/>
    </location>
</feature>
<dbReference type="PROSITE" id="PS52019">
    <property type="entry name" value="PKS_MFAS_DH"/>
    <property type="match status" value="1"/>
</dbReference>
<evidence type="ECO:0000313" key="11">
    <source>
        <dbReference type="Proteomes" id="UP000003860"/>
    </source>
</evidence>
<evidence type="ECO:0000256" key="3">
    <source>
        <dbReference type="ARBA" id="ARBA00022450"/>
    </source>
</evidence>
<dbReference type="SUPFAM" id="SSF47336">
    <property type="entry name" value="ACP-like"/>
    <property type="match status" value="3"/>
</dbReference>
<comment type="function">
    <text evidence="1">Involved in some intermediate steps for the synthesis of the antibiotic polyketide bacillaene which is involved in secondary metabolism.</text>
</comment>
<keyword evidence="11" id="KW-1185">Reference proteome</keyword>
<dbReference type="GO" id="GO:0004312">
    <property type="term" value="F:fatty acid synthase activity"/>
    <property type="evidence" value="ECO:0007669"/>
    <property type="project" value="TreeGrafter"/>
</dbReference>
<dbReference type="CDD" id="cd08953">
    <property type="entry name" value="KR_2_SDR_x"/>
    <property type="match status" value="2"/>
</dbReference>